<protein>
    <submittedName>
        <fullName evidence="1">Uncharacterized protein</fullName>
    </submittedName>
</protein>
<sequence>SQRFKLATHQRGRIRIDGFPKKLFTDRQLPLDEDNTEDEA</sequence>
<reference evidence="1" key="1">
    <citation type="journal article" date="2014" name="Front. Microbiol.">
        <title>High frequency of phylogenetically diverse reductive dehalogenase-homologous genes in deep subseafloor sedimentary metagenomes.</title>
        <authorList>
            <person name="Kawai M."/>
            <person name="Futagami T."/>
            <person name="Toyoda A."/>
            <person name="Takaki Y."/>
            <person name="Nishi S."/>
            <person name="Hori S."/>
            <person name="Arai W."/>
            <person name="Tsubouchi T."/>
            <person name="Morono Y."/>
            <person name="Uchiyama I."/>
            <person name="Ito T."/>
            <person name="Fujiyama A."/>
            <person name="Inagaki F."/>
            <person name="Takami H."/>
        </authorList>
    </citation>
    <scope>NUCLEOTIDE SEQUENCE</scope>
    <source>
        <strain evidence="1">Expedition CK06-06</strain>
    </source>
</reference>
<organism evidence="1">
    <name type="scientific">marine sediment metagenome</name>
    <dbReference type="NCBI Taxonomy" id="412755"/>
    <lineage>
        <taxon>unclassified sequences</taxon>
        <taxon>metagenomes</taxon>
        <taxon>ecological metagenomes</taxon>
    </lineage>
</organism>
<feature type="non-terminal residue" evidence="1">
    <location>
        <position position="1"/>
    </location>
</feature>
<dbReference type="AlphaFoldDB" id="X1IFX8"/>
<evidence type="ECO:0000313" key="1">
    <source>
        <dbReference type="EMBL" id="GAH65004.1"/>
    </source>
</evidence>
<name>X1IFX8_9ZZZZ</name>
<accession>X1IFX8</accession>
<proteinExistence type="predicted"/>
<gene>
    <name evidence="1" type="ORF">S03H2_54229</name>
</gene>
<dbReference type="EMBL" id="BARU01034561">
    <property type="protein sequence ID" value="GAH65004.1"/>
    <property type="molecule type" value="Genomic_DNA"/>
</dbReference>
<comment type="caution">
    <text evidence="1">The sequence shown here is derived from an EMBL/GenBank/DDBJ whole genome shotgun (WGS) entry which is preliminary data.</text>
</comment>